<dbReference type="EMBL" id="JBHTIS010000212">
    <property type="protein sequence ID" value="MFD1045123.1"/>
    <property type="molecule type" value="Genomic_DNA"/>
</dbReference>
<organism evidence="1 2">
    <name type="scientific">Kibdelosporangium lantanae</name>
    <dbReference type="NCBI Taxonomy" id="1497396"/>
    <lineage>
        <taxon>Bacteria</taxon>
        <taxon>Bacillati</taxon>
        <taxon>Actinomycetota</taxon>
        <taxon>Actinomycetes</taxon>
        <taxon>Pseudonocardiales</taxon>
        <taxon>Pseudonocardiaceae</taxon>
        <taxon>Kibdelosporangium</taxon>
    </lineage>
</organism>
<proteinExistence type="predicted"/>
<dbReference type="Proteomes" id="UP001597045">
    <property type="component" value="Unassembled WGS sequence"/>
</dbReference>
<sequence>MDRELVSFDNGRVVFGRAVSHLAEALNPLGAAARIFAESCACAVEMRQLGLEGRRIDAAKAERLTALADRRVAVGVSLQSMHSRVDHAELNASSLRQRMADMQLHLVEPGVPLAEKQLYLEALRFLTEHLVTQHSAHGEELVRQIDSVLGSSPAPAGLPARNRPRRRRR</sequence>
<evidence type="ECO:0000313" key="1">
    <source>
        <dbReference type="EMBL" id="MFD1045123.1"/>
    </source>
</evidence>
<keyword evidence="2" id="KW-1185">Reference proteome</keyword>
<reference evidence="2" key="1">
    <citation type="journal article" date="2019" name="Int. J. Syst. Evol. Microbiol.">
        <title>The Global Catalogue of Microorganisms (GCM) 10K type strain sequencing project: providing services to taxonomists for standard genome sequencing and annotation.</title>
        <authorList>
            <consortium name="The Broad Institute Genomics Platform"/>
            <consortium name="The Broad Institute Genome Sequencing Center for Infectious Disease"/>
            <person name="Wu L."/>
            <person name="Ma J."/>
        </authorList>
    </citation>
    <scope>NUCLEOTIDE SEQUENCE [LARGE SCALE GENOMIC DNA]</scope>
    <source>
        <strain evidence="2">JCM 31486</strain>
    </source>
</reference>
<evidence type="ECO:0000313" key="2">
    <source>
        <dbReference type="Proteomes" id="UP001597045"/>
    </source>
</evidence>
<name>A0ABW3M3M1_9PSEU</name>
<accession>A0ABW3M3M1</accession>
<gene>
    <name evidence="1" type="ORF">ACFQ1S_05725</name>
</gene>
<comment type="caution">
    <text evidence="1">The sequence shown here is derived from an EMBL/GenBank/DDBJ whole genome shotgun (WGS) entry which is preliminary data.</text>
</comment>
<protein>
    <submittedName>
        <fullName evidence="1">Uncharacterized protein</fullName>
    </submittedName>
</protein>